<reference evidence="2" key="1">
    <citation type="submission" date="2022-01" db="EMBL/GenBank/DDBJ databases">
        <title>Comparative genomics reveals a dynamic genome evolution in the ectomycorrhizal milk-cap (Lactarius) mushrooms.</title>
        <authorList>
            <consortium name="DOE Joint Genome Institute"/>
            <person name="Lebreton A."/>
            <person name="Tang N."/>
            <person name="Kuo A."/>
            <person name="LaButti K."/>
            <person name="Drula E."/>
            <person name="Barry K."/>
            <person name="Clum A."/>
            <person name="Lipzen A."/>
            <person name="Mousain D."/>
            <person name="Ng V."/>
            <person name="Wang R."/>
            <person name="Wang X."/>
            <person name="Dai Y."/>
            <person name="Henrissat B."/>
            <person name="Grigoriev I.V."/>
            <person name="Guerin-Laguette A."/>
            <person name="Yu F."/>
            <person name="Martin F.M."/>
        </authorList>
    </citation>
    <scope>NUCLEOTIDE SEQUENCE</scope>
    <source>
        <strain evidence="2">QP</strain>
    </source>
</reference>
<evidence type="ECO:0000313" key="3">
    <source>
        <dbReference type="Proteomes" id="UP001201163"/>
    </source>
</evidence>
<dbReference type="Proteomes" id="UP001201163">
    <property type="component" value="Unassembled WGS sequence"/>
</dbReference>
<keyword evidence="3" id="KW-1185">Reference proteome</keyword>
<protein>
    <submittedName>
        <fullName evidence="2">Uncharacterized protein</fullName>
    </submittedName>
</protein>
<gene>
    <name evidence="2" type="ORF">EDB92DRAFT_125961</name>
</gene>
<name>A0AAD4Q961_9AGAM</name>
<proteinExistence type="predicted"/>
<organism evidence="2 3">
    <name type="scientific">Lactarius akahatsu</name>
    <dbReference type="NCBI Taxonomy" id="416441"/>
    <lineage>
        <taxon>Eukaryota</taxon>
        <taxon>Fungi</taxon>
        <taxon>Dikarya</taxon>
        <taxon>Basidiomycota</taxon>
        <taxon>Agaricomycotina</taxon>
        <taxon>Agaricomycetes</taxon>
        <taxon>Russulales</taxon>
        <taxon>Russulaceae</taxon>
        <taxon>Lactarius</taxon>
    </lineage>
</organism>
<sequence length="185" mass="18922">MCNVAGHIHDDVAPTTIAHIVPHDNTTPIPPSSSVPTPLHVVERLTDVPSPDDSNPANQTTTERPRIPVTSPDPATAGVIRDVVTSGITILLHAPETSTLAPPLSSTSSPLQHNVDLSTPSDSPNIPSSDPVLDNILTTESRHSKLAAPSASSGPASACDPGGAAAEVGGKPKPGLRKVALDPPR</sequence>
<accession>A0AAD4Q961</accession>
<feature type="compositionally biased region" description="Low complexity" evidence="1">
    <location>
        <begin position="118"/>
        <end position="131"/>
    </location>
</feature>
<feature type="compositionally biased region" description="Low complexity" evidence="1">
    <location>
        <begin position="147"/>
        <end position="166"/>
    </location>
</feature>
<feature type="compositionally biased region" description="Low complexity" evidence="1">
    <location>
        <begin position="98"/>
        <end position="111"/>
    </location>
</feature>
<evidence type="ECO:0000256" key="1">
    <source>
        <dbReference type="SAM" id="MobiDB-lite"/>
    </source>
</evidence>
<dbReference type="AlphaFoldDB" id="A0AAD4Q961"/>
<feature type="compositionally biased region" description="Polar residues" evidence="1">
    <location>
        <begin position="52"/>
        <end position="62"/>
    </location>
</feature>
<feature type="region of interest" description="Disordered" evidence="1">
    <location>
        <begin position="98"/>
        <end position="185"/>
    </location>
</feature>
<dbReference type="EMBL" id="JAKELL010000100">
    <property type="protein sequence ID" value="KAH8982438.1"/>
    <property type="molecule type" value="Genomic_DNA"/>
</dbReference>
<evidence type="ECO:0000313" key="2">
    <source>
        <dbReference type="EMBL" id="KAH8982438.1"/>
    </source>
</evidence>
<feature type="region of interest" description="Disordered" evidence="1">
    <location>
        <begin position="45"/>
        <end position="78"/>
    </location>
</feature>
<comment type="caution">
    <text evidence="2">The sequence shown here is derived from an EMBL/GenBank/DDBJ whole genome shotgun (WGS) entry which is preliminary data.</text>
</comment>